<dbReference type="Gene3D" id="2.60.40.640">
    <property type="match status" value="1"/>
</dbReference>
<feature type="compositionally biased region" description="Basic and acidic residues" evidence="1">
    <location>
        <begin position="673"/>
        <end position="690"/>
    </location>
</feature>
<dbReference type="Proteomes" id="UP000054477">
    <property type="component" value="Unassembled WGS sequence"/>
</dbReference>
<protein>
    <recommendedName>
        <fullName evidence="4">Arrestin-like N-terminal domain-containing protein</fullName>
    </recommendedName>
</protein>
<feature type="compositionally biased region" description="Low complexity" evidence="1">
    <location>
        <begin position="274"/>
        <end position="298"/>
    </location>
</feature>
<feature type="compositionally biased region" description="Polar residues" evidence="1">
    <location>
        <begin position="85"/>
        <end position="95"/>
    </location>
</feature>
<evidence type="ECO:0000313" key="2">
    <source>
        <dbReference type="EMBL" id="KIK07791.1"/>
    </source>
</evidence>
<evidence type="ECO:0008006" key="4">
    <source>
        <dbReference type="Google" id="ProtNLM"/>
    </source>
</evidence>
<evidence type="ECO:0000256" key="1">
    <source>
        <dbReference type="SAM" id="MobiDB-lite"/>
    </source>
</evidence>
<feature type="compositionally biased region" description="Basic and acidic residues" evidence="1">
    <location>
        <begin position="1"/>
        <end position="10"/>
    </location>
</feature>
<gene>
    <name evidence="2" type="ORF">K443DRAFT_150923</name>
</gene>
<feature type="region of interest" description="Disordered" evidence="1">
    <location>
        <begin position="324"/>
        <end position="368"/>
    </location>
</feature>
<dbReference type="OrthoDB" id="3262423at2759"/>
<sequence>MDSAGHRASQDMHSLPPWVDSPETGSLPLGGLRRFLNRTTSTASLNTINTLLPQYSERTISALWGDDLGAHSETIHSQADDNDSRTLSGGASHSENSNPRVSVVSVPPRYSFVPPRYSHLFEIPAQQVTAEGVSRTEHTYSICSGLKNKPWATIRVFSQPPLGASPRHQKFPRFSNGDMIAGLIEFTLDSPQTVNSVTVSVRGRVIRGYLAEESDTFLDHQVSIWTRADGDPRSPQPGSTKKFDGRLKGAYQFPFVFPFPTHVDISTSTPFLPPSLQTSSGSMSTSSSSPATATMSSSFPPPIVPPSSRFRSLSIPANATFFSGSKNPSSVPLSTNETPQNEVNPSPVANAPEESEKARLKRAAEEQDRARAQLEGNSSLNSLPMHVFPIPQTFLERGIHANVQYELGLHIAHGMLRPASKLNTTIVYTPSTTPPPASVARQRAYSERAPLPGPAQDPDGWQTLPKVTVSEELLGQQKVEVECTLSLAKPLCYTRGTIIPCYLTLKSSNSHVLSLLTPKSPFVRLTRRVRYAQYSSPTTANEPSPSGDFPAAAFSASLSGVKDINIGGGKRGDAKKEADEAELAVWWVPPKDAPQDMYLKTLEGEIHLAKDLQPTCRFPSFSVEYAVEMFPLVSSIFVPACSEGEQCLLVQPVEIATCYAEEGPVPSAFTKPMSDREREKRKEREAEKGQVEIVSRPAYCHRGN</sequence>
<dbReference type="InterPro" id="IPR014752">
    <property type="entry name" value="Arrestin-like_C"/>
</dbReference>
<dbReference type="EMBL" id="KN838545">
    <property type="protein sequence ID" value="KIK07791.1"/>
    <property type="molecule type" value="Genomic_DNA"/>
</dbReference>
<dbReference type="HOGENOM" id="CLU_025691_1_0_1"/>
<proteinExistence type="predicted"/>
<reference evidence="3" key="2">
    <citation type="submission" date="2015-01" db="EMBL/GenBank/DDBJ databases">
        <title>Evolutionary Origins and Diversification of the Mycorrhizal Mutualists.</title>
        <authorList>
            <consortium name="DOE Joint Genome Institute"/>
            <consortium name="Mycorrhizal Genomics Consortium"/>
            <person name="Kohler A."/>
            <person name="Kuo A."/>
            <person name="Nagy L.G."/>
            <person name="Floudas D."/>
            <person name="Copeland A."/>
            <person name="Barry K.W."/>
            <person name="Cichocki N."/>
            <person name="Veneault-Fourrey C."/>
            <person name="LaButti K."/>
            <person name="Lindquist E.A."/>
            <person name="Lipzen A."/>
            <person name="Lundell T."/>
            <person name="Morin E."/>
            <person name="Murat C."/>
            <person name="Riley R."/>
            <person name="Ohm R."/>
            <person name="Sun H."/>
            <person name="Tunlid A."/>
            <person name="Henrissat B."/>
            <person name="Grigoriev I.V."/>
            <person name="Hibbett D.S."/>
            <person name="Martin F."/>
        </authorList>
    </citation>
    <scope>NUCLEOTIDE SEQUENCE [LARGE SCALE GENOMIC DNA]</scope>
    <source>
        <strain evidence="3">LaAM-08-1</strain>
    </source>
</reference>
<reference evidence="2 3" key="1">
    <citation type="submission" date="2014-04" db="EMBL/GenBank/DDBJ databases">
        <authorList>
            <consortium name="DOE Joint Genome Institute"/>
            <person name="Kuo A."/>
            <person name="Kohler A."/>
            <person name="Nagy L.G."/>
            <person name="Floudas D."/>
            <person name="Copeland A."/>
            <person name="Barry K.W."/>
            <person name="Cichocki N."/>
            <person name="Veneault-Fourrey C."/>
            <person name="LaButti K."/>
            <person name="Lindquist E.A."/>
            <person name="Lipzen A."/>
            <person name="Lundell T."/>
            <person name="Morin E."/>
            <person name="Murat C."/>
            <person name="Sun H."/>
            <person name="Tunlid A."/>
            <person name="Henrissat B."/>
            <person name="Grigoriev I.V."/>
            <person name="Hibbett D.S."/>
            <person name="Martin F."/>
            <person name="Nordberg H.P."/>
            <person name="Cantor M.N."/>
            <person name="Hua S.X."/>
        </authorList>
    </citation>
    <scope>NUCLEOTIDE SEQUENCE [LARGE SCALE GENOMIC DNA]</scope>
    <source>
        <strain evidence="2 3">LaAM-08-1</strain>
    </source>
</reference>
<feature type="region of interest" description="Disordered" evidence="1">
    <location>
        <begin position="667"/>
        <end position="704"/>
    </location>
</feature>
<feature type="region of interest" description="Disordered" evidence="1">
    <location>
        <begin position="274"/>
        <end position="303"/>
    </location>
</feature>
<feature type="compositionally biased region" description="Basic and acidic residues" evidence="1">
    <location>
        <begin position="354"/>
        <end position="368"/>
    </location>
</feature>
<organism evidence="2 3">
    <name type="scientific">Laccaria amethystina LaAM-08-1</name>
    <dbReference type="NCBI Taxonomy" id="1095629"/>
    <lineage>
        <taxon>Eukaryota</taxon>
        <taxon>Fungi</taxon>
        <taxon>Dikarya</taxon>
        <taxon>Basidiomycota</taxon>
        <taxon>Agaricomycotina</taxon>
        <taxon>Agaricomycetes</taxon>
        <taxon>Agaricomycetidae</taxon>
        <taxon>Agaricales</taxon>
        <taxon>Agaricineae</taxon>
        <taxon>Hydnangiaceae</taxon>
        <taxon>Laccaria</taxon>
    </lineage>
</organism>
<keyword evidence="3" id="KW-1185">Reference proteome</keyword>
<accession>A0A0C9XS13</accession>
<feature type="compositionally biased region" description="Polar residues" evidence="1">
    <location>
        <begin position="324"/>
        <end position="344"/>
    </location>
</feature>
<feature type="region of interest" description="Disordered" evidence="1">
    <location>
        <begin position="76"/>
        <end position="102"/>
    </location>
</feature>
<dbReference type="AlphaFoldDB" id="A0A0C9XS13"/>
<evidence type="ECO:0000313" key="3">
    <source>
        <dbReference type="Proteomes" id="UP000054477"/>
    </source>
</evidence>
<name>A0A0C9XS13_9AGAR</name>
<feature type="region of interest" description="Disordered" evidence="1">
    <location>
        <begin position="1"/>
        <end position="23"/>
    </location>
</feature>